<protein>
    <submittedName>
        <fullName evidence="3">Uncharacterized protein</fullName>
    </submittedName>
</protein>
<name>A0A239MDL0_9NOCA</name>
<gene>
    <name evidence="3" type="ORF">SAMN05421642_11743</name>
</gene>
<evidence type="ECO:0000313" key="4">
    <source>
        <dbReference type="Proteomes" id="UP000198327"/>
    </source>
</evidence>
<keyword evidence="2" id="KW-0812">Transmembrane</keyword>
<keyword evidence="2" id="KW-0472">Membrane</keyword>
<reference evidence="4" key="1">
    <citation type="submission" date="2017-06" db="EMBL/GenBank/DDBJ databases">
        <authorList>
            <person name="Varghese N."/>
            <person name="Submissions S."/>
        </authorList>
    </citation>
    <scope>NUCLEOTIDE SEQUENCE [LARGE SCALE GENOMIC DNA]</scope>
    <source>
        <strain evidence="4">JCM 23211</strain>
    </source>
</reference>
<organism evidence="3 4">
    <name type="scientific">Rhodococcoides kyotonense</name>
    <dbReference type="NCBI Taxonomy" id="398843"/>
    <lineage>
        <taxon>Bacteria</taxon>
        <taxon>Bacillati</taxon>
        <taxon>Actinomycetota</taxon>
        <taxon>Actinomycetes</taxon>
        <taxon>Mycobacteriales</taxon>
        <taxon>Nocardiaceae</taxon>
        <taxon>Rhodococcoides</taxon>
    </lineage>
</organism>
<evidence type="ECO:0000313" key="3">
    <source>
        <dbReference type="EMBL" id="SNT40144.1"/>
    </source>
</evidence>
<feature type="transmembrane region" description="Helical" evidence="2">
    <location>
        <begin position="66"/>
        <end position="87"/>
    </location>
</feature>
<keyword evidence="4" id="KW-1185">Reference proteome</keyword>
<evidence type="ECO:0000256" key="1">
    <source>
        <dbReference type="SAM" id="MobiDB-lite"/>
    </source>
</evidence>
<keyword evidence="2" id="KW-1133">Transmembrane helix</keyword>
<accession>A0A239MDL0</accession>
<feature type="transmembrane region" description="Helical" evidence="2">
    <location>
        <begin position="170"/>
        <end position="194"/>
    </location>
</feature>
<dbReference type="EMBL" id="FZOW01000017">
    <property type="protein sequence ID" value="SNT40144.1"/>
    <property type="molecule type" value="Genomic_DNA"/>
</dbReference>
<feature type="transmembrane region" description="Helical" evidence="2">
    <location>
        <begin position="116"/>
        <end position="136"/>
    </location>
</feature>
<feature type="region of interest" description="Disordered" evidence="1">
    <location>
        <begin position="22"/>
        <end position="51"/>
    </location>
</feature>
<dbReference type="AlphaFoldDB" id="A0A239MDL0"/>
<feature type="transmembrane region" description="Helical" evidence="2">
    <location>
        <begin position="143"/>
        <end position="164"/>
    </location>
</feature>
<evidence type="ECO:0000256" key="2">
    <source>
        <dbReference type="SAM" id="Phobius"/>
    </source>
</evidence>
<sequence>MNDRAVGASLAGTQAPYRLNGSPIRSEHMNVTSKRSGGAGRPVPTHTSRTVTGVRSASHPVKWIRVAWIALAASAVALGISVASWPMHQITSCELGLPVQGVATAEDCSQLSLWNYFGWPLGVVLAVPVALCLLPALIPRPRVWWMVVGALFVCTAIGIMTAVGSSTPNALSALGGTPPALGLALLLAVASSVVRRGVPVPPRTGVRH</sequence>
<dbReference type="Proteomes" id="UP000198327">
    <property type="component" value="Unassembled WGS sequence"/>
</dbReference>
<proteinExistence type="predicted"/>